<keyword evidence="1" id="KW-1133">Transmembrane helix</keyword>
<feature type="transmembrane region" description="Helical" evidence="1">
    <location>
        <begin position="6"/>
        <end position="26"/>
    </location>
</feature>
<evidence type="ECO:0008006" key="4">
    <source>
        <dbReference type="Google" id="ProtNLM"/>
    </source>
</evidence>
<reference evidence="3" key="1">
    <citation type="journal article" date="2020" name="MBio">
        <title>Horizontal gene transfer to a defensive symbiont with a reduced genome amongst a multipartite beetle microbiome.</title>
        <authorList>
            <person name="Waterworth S.C."/>
            <person name="Florez L.V."/>
            <person name="Rees E.R."/>
            <person name="Hertweck C."/>
            <person name="Kaltenpoth M."/>
            <person name="Kwan J.C."/>
        </authorList>
    </citation>
    <scope>NUCLEOTIDE SEQUENCE [LARGE SCALE GENOMIC DNA]</scope>
</reference>
<feature type="transmembrane region" description="Helical" evidence="1">
    <location>
        <begin position="79"/>
        <end position="98"/>
    </location>
</feature>
<evidence type="ECO:0000256" key="1">
    <source>
        <dbReference type="SAM" id="Phobius"/>
    </source>
</evidence>
<dbReference type="EMBL" id="WNDS01000004">
    <property type="protein sequence ID" value="KAF1014207.1"/>
    <property type="molecule type" value="Genomic_DNA"/>
</dbReference>
<evidence type="ECO:0000313" key="3">
    <source>
        <dbReference type="Proteomes" id="UP000487117"/>
    </source>
</evidence>
<dbReference type="AlphaFoldDB" id="A0A7V8FF06"/>
<dbReference type="Proteomes" id="UP000487117">
    <property type="component" value="Unassembled WGS sequence"/>
</dbReference>
<sequence length="225" mass="24587">MEALYLLVRLVAPLLAAVMVAVLILAGGRRRAKRLPPVPLLPEHCLSPHPAAQRRFRRLLRRKPQLRTQARPAEMPRRWGIAAGVLGVLASIGTSLAMPGGAHFQVAVERMVGYPATVIELQVTASAQANLMQAWQPLLQPAAREVVMRYPLPRNNHPMVDSAVQPVLVSQHGDRLQVATAVPVDHSSLRQALAECAGIAPSALRLHDAARFTPTWQWGWAPLAE</sequence>
<accession>A0A7V8FF06</accession>
<keyword evidence="1" id="KW-0812">Transmembrane</keyword>
<organism evidence="2 3">
    <name type="scientific">Stenotrophomonas maltophilia</name>
    <name type="common">Pseudomonas maltophilia</name>
    <name type="synonym">Xanthomonas maltophilia</name>
    <dbReference type="NCBI Taxonomy" id="40324"/>
    <lineage>
        <taxon>Bacteria</taxon>
        <taxon>Pseudomonadati</taxon>
        <taxon>Pseudomonadota</taxon>
        <taxon>Gammaproteobacteria</taxon>
        <taxon>Lysobacterales</taxon>
        <taxon>Lysobacteraceae</taxon>
        <taxon>Stenotrophomonas</taxon>
        <taxon>Stenotrophomonas maltophilia group</taxon>
    </lineage>
</organism>
<gene>
    <name evidence="2" type="ORF">GAK31_03231</name>
</gene>
<evidence type="ECO:0000313" key="2">
    <source>
        <dbReference type="EMBL" id="KAF1014207.1"/>
    </source>
</evidence>
<name>A0A7V8FF06_STEMA</name>
<protein>
    <recommendedName>
        <fullName evidence="4">Transmembrane protein</fullName>
    </recommendedName>
</protein>
<proteinExistence type="predicted"/>
<comment type="caution">
    <text evidence="2">The sequence shown here is derived from an EMBL/GenBank/DDBJ whole genome shotgun (WGS) entry which is preliminary data.</text>
</comment>
<keyword evidence="1" id="KW-0472">Membrane</keyword>